<keyword evidence="8" id="KW-0812">Transmembrane</keyword>
<feature type="transmembrane region" description="Helical" evidence="8">
    <location>
        <begin position="164"/>
        <end position="183"/>
    </location>
</feature>
<dbReference type="CDD" id="cd00075">
    <property type="entry name" value="HATPase"/>
    <property type="match status" value="1"/>
</dbReference>
<keyword evidence="3" id="KW-0597">Phosphoprotein</keyword>
<dbReference type="InterPro" id="IPR004358">
    <property type="entry name" value="Sig_transdc_His_kin-like_C"/>
</dbReference>
<feature type="coiled-coil region" evidence="7">
    <location>
        <begin position="217"/>
        <end position="251"/>
    </location>
</feature>
<dbReference type="Proteomes" id="UP001623592">
    <property type="component" value="Unassembled WGS sequence"/>
</dbReference>
<dbReference type="PROSITE" id="PS50109">
    <property type="entry name" value="HIS_KIN"/>
    <property type="match status" value="1"/>
</dbReference>
<sequence length="469" mass="54182">MKRKLTLQFLFWNIIVIYIVQAVFFGVNILSVRKSFSFSKSFYNLSFEPDKVLSEYEHKLFISKDFNLKGVDIKKLKDNDIWLQVLNSSSKEIYSINKPKEIPKEYLAGDLIRYSQNEWTMPRAATLYSKTFDKNGEKYSLILGFPPKHVLTYSIMFTEESKKFYIGLIILGAILTITAGYLFSRKLAAPVADIIANIKMLAQGQYKVKNIKESEIYREVNENIKVLSEVLKKNEEERKEMEKMKEQWIANMAHDLKTPLASVNGYSQFLIDENYELSSSDVKRYGKIIGDKTKYIEELINDLSLIYKFKNKVVPLNFKKENIVEVLREIVIDILNNPTYSDSNINIDYSSEEIYINCDKIYIRRALNNFIFNALVHNPKGTEINIDINSNEKAEVFIEIKDNGNGIKEEELNHLFDRYYRATNTGESHKGSGLGMAIGKEIIDMHGGEIKVSSQISQGTSIRIKFPKK</sequence>
<dbReference type="Gene3D" id="1.10.287.130">
    <property type="match status" value="1"/>
</dbReference>
<keyword evidence="8" id="KW-0472">Membrane</keyword>
<evidence type="ECO:0000313" key="10">
    <source>
        <dbReference type="EMBL" id="MFL0250600.1"/>
    </source>
</evidence>
<proteinExistence type="predicted"/>
<keyword evidence="6" id="KW-0902">Two-component regulatory system</keyword>
<dbReference type="InterPro" id="IPR005467">
    <property type="entry name" value="His_kinase_dom"/>
</dbReference>
<organism evidence="10 11">
    <name type="scientific">Clostridium neuense</name>
    <dbReference type="NCBI Taxonomy" id="1728934"/>
    <lineage>
        <taxon>Bacteria</taxon>
        <taxon>Bacillati</taxon>
        <taxon>Bacillota</taxon>
        <taxon>Clostridia</taxon>
        <taxon>Eubacteriales</taxon>
        <taxon>Clostridiaceae</taxon>
        <taxon>Clostridium</taxon>
    </lineage>
</organism>
<evidence type="ECO:0000256" key="7">
    <source>
        <dbReference type="SAM" id="Coils"/>
    </source>
</evidence>
<dbReference type="EMBL" id="JBJIAA010000006">
    <property type="protein sequence ID" value="MFL0250600.1"/>
    <property type="molecule type" value="Genomic_DNA"/>
</dbReference>
<keyword evidence="8" id="KW-1133">Transmembrane helix</keyword>
<dbReference type="InterPro" id="IPR003594">
    <property type="entry name" value="HATPase_dom"/>
</dbReference>
<evidence type="ECO:0000256" key="3">
    <source>
        <dbReference type="ARBA" id="ARBA00022553"/>
    </source>
</evidence>
<evidence type="ECO:0000259" key="9">
    <source>
        <dbReference type="PROSITE" id="PS50109"/>
    </source>
</evidence>
<evidence type="ECO:0000256" key="6">
    <source>
        <dbReference type="ARBA" id="ARBA00023012"/>
    </source>
</evidence>
<dbReference type="SUPFAM" id="SSF47384">
    <property type="entry name" value="Homodimeric domain of signal transducing histidine kinase"/>
    <property type="match status" value="1"/>
</dbReference>
<keyword evidence="4" id="KW-0808">Transferase</keyword>
<dbReference type="Pfam" id="PF00512">
    <property type="entry name" value="HisKA"/>
    <property type="match status" value="1"/>
</dbReference>
<dbReference type="PANTHER" id="PTHR43711">
    <property type="entry name" value="TWO-COMPONENT HISTIDINE KINASE"/>
    <property type="match status" value="1"/>
</dbReference>
<dbReference type="SMART" id="SM00388">
    <property type="entry name" value="HisKA"/>
    <property type="match status" value="1"/>
</dbReference>
<keyword evidence="7" id="KW-0175">Coiled coil</keyword>
<dbReference type="PANTHER" id="PTHR43711:SF1">
    <property type="entry name" value="HISTIDINE KINASE 1"/>
    <property type="match status" value="1"/>
</dbReference>
<dbReference type="SMART" id="SM00387">
    <property type="entry name" value="HATPase_c"/>
    <property type="match status" value="1"/>
</dbReference>
<comment type="caution">
    <text evidence="10">The sequence shown here is derived from an EMBL/GenBank/DDBJ whole genome shotgun (WGS) entry which is preliminary data.</text>
</comment>
<evidence type="ECO:0000256" key="8">
    <source>
        <dbReference type="SAM" id="Phobius"/>
    </source>
</evidence>
<dbReference type="EC" id="2.7.13.3" evidence="2"/>
<dbReference type="PRINTS" id="PR00344">
    <property type="entry name" value="BCTRLSENSOR"/>
</dbReference>
<gene>
    <name evidence="10" type="ORF">ACJDT4_09220</name>
</gene>
<protein>
    <recommendedName>
        <fullName evidence="2">histidine kinase</fullName>
        <ecNumber evidence="2">2.7.13.3</ecNumber>
    </recommendedName>
</protein>
<keyword evidence="5 10" id="KW-0418">Kinase</keyword>
<feature type="domain" description="Histidine kinase" evidence="9">
    <location>
        <begin position="251"/>
        <end position="469"/>
    </location>
</feature>
<name>A0ABW8TDW1_9CLOT</name>
<evidence type="ECO:0000313" key="11">
    <source>
        <dbReference type="Proteomes" id="UP001623592"/>
    </source>
</evidence>
<dbReference type="GO" id="GO:0016301">
    <property type="term" value="F:kinase activity"/>
    <property type="evidence" value="ECO:0007669"/>
    <property type="project" value="UniProtKB-KW"/>
</dbReference>
<dbReference type="SUPFAM" id="SSF55874">
    <property type="entry name" value="ATPase domain of HSP90 chaperone/DNA topoisomerase II/histidine kinase"/>
    <property type="match status" value="1"/>
</dbReference>
<dbReference type="InterPro" id="IPR050736">
    <property type="entry name" value="Sensor_HK_Regulatory"/>
</dbReference>
<dbReference type="Pfam" id="PF02518">
    <property type="entry name" value="HATPase_c"/>
    <property type="match status" value="1"/>
</dbReference>
<evidence type="ECO:0000256" key="2">
    <source>
        <dbReference type="ARBA" id="ARBA00012438"/>
    </source>
</evidence>
<feature type="transmembrane region" description="Helical" evidence="8">
    <location>
        <begin position="6"/>
        <end position="30"/>
    </location>
</feature>
<reference evidence="10 11" key="1">
    <citation type="submission" date="2024-11" db="EMBL/GenBank/DDBJ databases">
        <authorList>
            <person name="Heng Y.C."/>
            <person name="Lim A.C.H."/>
            <person name="Lee J.K.Y."/>
            <person name="Kittelmann S."/>
        </authorList>
    </citation>
    <scope>NUCLEOTIDE SEQUENCE [LARGE SCALE GENOMIC DNA]</scope>
    <source>
        <strain evidence="10 11">WILCCON 0114</strain>
    </source>
</reference>
<dbReference type="CDD" id="cd00082">
    <property type="entry name" value="HisKA"/>
    <property type="match status" value="1"/>
</dbReference>
<evidence type="ECO:0000256" key="1">
    <source>
        <dbReference type="ARBA" id="ARBA00000085"/>
    </source>
</evidence>
<accession>A0ABW8TDW1</accession>
<dbReference type="Gene3D" id="3.30.565.10">
    <property type="entry name" value="Histidine kinase-like ATPase, C-terminal domain"/>
    <property type="match status" value="1"/>
</dbReference>
<evidence type="ECO:0000256" key="5">
    <source>
        <dbReference type="ARBA" id="ARBA00022777"/>
    </source>
</evidence>
<dbReference type="InterPro" id="IPR003661">
    <property type="entry name" value="HisK_dim/P_dom"/>
</dbReference>
<dbReference type="InterPro" id="IPR036890">
    <property type="entry name" value="HATPase_C_sf"/>
</dbReference>
<dbReference type="RefSeq" id="WP_406787264.1">
    <property type="nucleotide sequence ID" value="NZ_JBJIAA010000006.1"/>
</dbReference>
<comment type="catalytic activity">
    <reaction evidence="1">
        <text>ATP + protein L-histidine = ADP + protein N-phospho-L-histidine.</text>
        <dbReference type="EC" id="2.7.13.3"/>
    </reaction>
</comment>
<evidence type="ECO:0000256" key="4">
    <source>
        <dbReference type="ARBA" id="ARBA00022679"/>
    </source>
</evidence>
<dbReference type="InterPro" id="IPR036097">
    <property type="entry name" value="HisK_dim/P_sf"/>
</dbReference>
<keyword evidence="11" id="KW-1185">Reference proteome</keyword>